<sequence>MARHKLDSVNDFTRRGYNLRFTCEGCGRVVEANAVELLQELGRRRLSLSIERIEDRAKCRECGHRGAAVTACEINF</sequence>
<gene>
    <name evidence="1" type="ORF">DVR09_16095</name>
</gene>
<keyword evidence="1" id="KW-0614">Plasmid</keyword>
<proteinExistence type="predicted"/>
<name>A0A345YJ73_9SPHN</name>
<dbReference type="AlphaFoldDB" id="A0A345YJ73"/>
<evidence type="ECO:0000313" key="1">
    <source>
        <dbReference type="EMBL" id="AXK43975.1"/>
    </source>
</evidence>
<geneLocation type="plasmid" evidence="1 2">
    <name>unnamed</name>
</geneLocation>
<accession>A0A345YJ73</accession>
<organism evidence="1 2">
    <name type="scientific">Erythrobacter aureus</name>
    <dbReference type="NCBI Taxonomy" id="2182384"/>
    <lineage>
        <taxon>Bacteria</taxon>
        <taxon>Pseudomonadati</taxon>
        <taxon>Pseudomonadota</taxon>
        <taxon>Alphaproteobacteria</taxon>
        <taxon>Sphingomonadales</taxon>
        <taxon>Erythrobacteraceae</taxon>
        <taxon>Erythrobacter/Porphyrobacter group</taxon>
        <taxon>Erythrobacter</taxon>
    </lineage>
</organism>
<dbReference type="OrthoDB" id="7410540at2"/>
<evidence type="ECO:0000313" key="2">
    <source>
        <dbReference type="Proteomes" id="UP000254508"/>
    </source>
</evidence>
<keyword evidence="2" id="KW-1185">Reference proteome</keyword>
<dbReference type="KEGG" id="err:DVR09_16095"/>
<dbReference type="RefSeq" id="WP_115418288.1">
    <property type="nucleotide sequence ID" value="NZ_CP031358.1"/>
</dbReference>
<reference evidence="1 2" key="1">
    <citation type="submission" date="2018-07" db="EMBL/GenBank/DDBJ databases">
        <title>Genome sequence of Erythrobacter strain YH-07, an antagonistic bacterium isolated from Yellow Sea.</title>
        <authorList>
            <person name="Tang T."/>
            <person name="Liu Q."/>
            <person name="Sun X."/>
        </authorList>
    </citation>
    <scope>NUCLEOTIDE SEQUENCE [LARGE SCALE GENOMIC DNA]</scope>
    <source>
        <strain evidence="1 2">YH-07</strain>
        <plasmid evidence="1 2">unnamed</plasmid>
    </source>
</reference>
<protein>
    <submittedName>
        <fullName evidence="1">Uncharacterized protein</fullName>
    </submittedName>
</protein>
<dbReference type="EMBL" id="CP031358">
    <property type="protein sequence ID" value="AXK43975.1"/>
    <property type="molecule type" value="Genomic_DNA"/>
</dbReference>
<dbReference type="Proteomes" id="UP000254508">
    <property type="component" value="Plasmid unnamed"/>
</dbReference>